<feature type="region of interest" description="Disordered" evidence="2">
    <location>
        <begin position="93"/>
        <end position="139"/>
    </location>
</feature>
<evidence type="ECO:0000256" key="2">
    <source>
        <dbReference type="SAM" id="MobiDB-lite"/>
    </source>
</evidence>
<dbReference type="AlphaFoldDB" id="A0A699ZVM3"/>
<keyword evidence="1" id="KW-0175">Coiled coil</keyword>
<accession>A0A699ZVM3</accession>
<dbReference type="EMBL" id="BLLF01001554">
    <property type="protein sequence ID" value="GFH19992.1"/>
    <property type="molecule type" value="Genomic_DNA"/>
</dbReference>
<evidence type="ECO:0000313" key="3">
    <source>
        <dbReference type="EMBL" id="GFH19992.1"/>
    </source>
</evidence>
<gene>
    <name evidence="3" type="ORF">HaLaN_17036</name>
</gene>
<sequence length="519" mass="54008">MALRVTEMESRLDQMVEVVEALQASIKADEGQLGEVAAAAAAAVQNATAKAANAVEAASQGTHSAVTETRLLGIERAVDDLRRGQLAGMEVSPDSIGSERITSLSKMSDSGAGGMVRRSVRFPAPGGDPSQPADPDTLPASKQDLEVVSRKLQHLFTTVSQLQAGMTNSLGYKASSDGSKPSLDGQLQAGAEASEGGLGMGRSLSRPKSGVAVVTSVGGSVANAQMAALQAALQNSQAQMMQQLQITQGAVAQLNAKVNSLEVKGGSGPVLQEADKQRTEQQMGLLQGALVQLNGEVNQLKIAVPQLMSAIKDASSGLDAAQVTANVAAGQYGPVLAALAEELQRTSVRSEVVERDVRVALASYARATDVSQLDVTLAARMSALDDEVEGLRDAVRTAVETANAVLNGSGVNSSPSGANRAMTRTQTARAPSAGIRASNTGLAAESSTGDVNHRYASWDALKHSETMLIKEQQQTKQEIIKLDNAVHDVEQRIKLLAEKLGSQLESREKVREAGLGCSA</sequence>
<proteinExistence type="predicted"/>
<comment type="caution">
    <text evidence="3">The sequence shown here is derived from an EMBL/GenBank/DDBJ whole genome shotgun (WGS) entry which is preliminary data.</text>
</comment>
<protein>
    <submittedName>
        <fullName evidence="3">Uncharacterized protein</fullName>
    </submittedName>
</protein>
<organism evidence="3 4">
    <name type="scientific">Haematococcus lacustris</name>
    <name type="common">Green alga</name>
    <name type="synonym">Haematococcus pluvialis</name>
    <dbReference type="NCBI Taxonomy" id="44745"/>
    <lineage>
        <taxon>Eukaryota</taxon>
        <taxon>Viridiplantae</taxon>
        <taxon>Chlorophyta</taxon>
        <taxon>core chlorophytes</taxon>
        <taxon>Chlorophyceae</taxon>
        <taxon>CS clade</taxon>
        <taxon>Chlamydomonadales</taxon>
        <taxon>Haematococcaceae</taxon>
        <taxon>Haematococcus</taxon>
    </lineage>
</organism>
<dbReference type="Proteomes" id="UP000485058">
    <property type="component" value="Unassembled WGS sequence"/>
</dbReference>
<feature type="coiled-coil region" evidence="1">
    <location>
        <begin position="472"/>
        <end position="499"/>
    </location>
</feature>
<reference evidence="3 4" key="1">
    <citation type="submission" date="2020-02" db="EMBL/GenBank/DDBJ databases">
        <title>Draft genome sequence of Haematococcus lacustris strain NIES-144.</title>
        <authorList>
            <person name="Morimoto D."/>
            <person name="Nakagawa S."/>
            <person name="Yoshida T."/>
            <person name="Sawayama S."/>
        </authorList>
    </citation>
    <scope>NUCLEOTIDE SEQUENCE [LARGE SCALE GENOMIC DNA]</scope>
    <source>
        <strain evidence="3 4">NIES-144</strain>
    </source>
</reference>
<keyword evidence="4" id="KW-1185">Reference proteome</keyword>
<name>A0A699ZVM3_HAELA</name>
<evidence type="ECO:0000313" key="4">
    <source>
        <dbReference type="Proteomes" id="UP000485058"/>
    </source>
</evidence>
<evidence type="ECO:0000256" key="1">
    <source>
        <dbReference type="SAM" id="Coils"/>
    </source>
</evidence>